<evidence type="ECO:0000313" key="2">
    <source>
        <dbReference type="Proteomes" id="UP001497516"/>
    </source>
</evidence>
<dbReference type="AlphaFoldDB" id="A0AAV2EW46"/>
<organism evidence="1 2">
    <name type="scientific">Linum trigynum</name>
    <dbReference type="NCBI Taxonomy" id="586398"/>
    <lineage>
        <taxon>Eukaryota</taxon>
        <taxon>Viridiplantae</taxon>
        <taxon>Streptophyta</taxon>
        <taxon>Embryophyta</taxon>
        <taxon>Tracheophyta</taxon>
        <taxon>Spermatophyta</taxon>
        <taxon>Magnoliopsida</taxon>
        <taxon>eudicotyledons</taxon>
        <taxon>Gunneridae</taxon>
        <taxon>Pentapetalae</taxon>
        <taxon>rosids</taxon>
        <taxon>fabids</taxon>
        <taxon>Malpighiales</taxon>
        <taxon>Linaceae</taxon>
        <taxon>Linum</taxon>
    </lineage>
</organism>
<dbReference type="Proteomes" id="UP001497516">
    <property type="component" value="Chromosome 5"/>
</dbReference>
<gene>
    <name evidence="1" type="ORF">LTRI10_LOCUS30821</name>
</gene>
<accession>A0AAV2EW46</accession>
<name>A0AAV2EW46_9ROSI</name>
<protein>
    <submittedName>
        <fullName evidence="1">Uncharacterized protein</fullName>
    </submittedName>
</protein>
<proteinExistence type="predicted"/>
<evidence type="ECO:0000313" key="1">
    <source>
        <dbReference type="EMBL" id="CAL1390009.1"/>
    </source>
</evidence>
<sequence>MVPDLVSKFAAVGLFDLPVLRFGEGRGADRYVEGGPGAFGERGRPLSHGSVRRTCSIESEIRIGTWINVRAEVPDWNLYDGRVVGLSSIFIFPSVAPASVIFNRQSPVSILSERRLGILSARVIVADESQERRSLGILTEITLWF</sequence>
<dbReference type="EMBL" id="OZ034818">
    <property type="protein sequence ID" value="CAL1390009.1"/>
    <property type="molecule type" value="Genomic_DNA"/>
</dbReference>
<keyword evidence="2" id="KW-1185">Reference proteome</keyword>
<reference evidence="1 2" key="1">
    <citation type="submission" date="2024-04" db="EMBL/GenBank/DDBJ databases">
        <authorList>
            <person name="Fracassetti M."/>
        </authorList>
    </citation>
    <scope>NUCLEOTIDE SEQUENCE [LARGE SCALE GENOMIC DNA]</scope>
</reference>